<feature type="domain" description="Metallo-beta-lactamase" evidence="1">
    <location>
        <begin position="23"/>
        <end position="118"/>
    </location>
</feature>
<comment type="caution">
    <text evidence="2">The sequence shown here is derived from an EMBL/GenBank/DDBJ whole genome shotgun (WGS) entry which is preliminary data.</text>
</comment>
<keyword evidence="3" id="KW-1185">Reference proteome</keyword>
<dbReference type="InterPro" id="IPR036866">
    <property type="entry name" value="RibonucZ/Hydroxyglut_hydro"/>
</dbReference>
<dbReference type="EMBL" id="BMOR01000001">
    <property type="protein sequence ID" value="GGN29218.1"/>
    <property type="molecule type" value="Genomic_DNA"/>
</dbReference>
<gene>
    <name evidence="2" type="ORF">GCM10010842_03530</name>
</gene>
<name>A0ABQ2IU32_9DEIO</name>
<dbReference type="Gene3D" id="3.60.15.10">
    <property type="entry name" value="Ribonuclease Z/Hydroxyacylglutathione hydrolase-like"/>
    <property type="match status" value="1"/>
</dbReference>
<protein>
    <recommendedName>
        <fullName evidence="1">Metallo-beta-lactamase domain-containing protein</fullName>
    </recommendedName>
</protein>
<dbReference type="PANTHER" id="PTHR42951">
    <property type="entry name" value="METALLO-BETA-LACTAMASE DOMAIN-CONTAINING"/>
    <property type="match status" value="1"/>
</dbReference>
<dbReference type="PANTHER" id="PTHR42951:SF9">
    <property type="entry name" value="METAL-DEPENDENT HYDROLASE"/>
    <property type="match status" value="1"/>
</dbReference>
<evidence type="ECO:0000313" key="3">
    <source>
        <dbReference type="Proteomes" id="UP000645517"/>
    </source>
</evidence>
<dbReference type="InterPro" id="IPR050855">
    <property type="entry name" value="NDM-1-like"/>
</dbReference>
<dbReference type="SUPFAM" id="SSF56281">
    <property type="entry name" value="Metallo-hydrolase/oxidoreductase"/>
    <property type="match status" value="1"/>
</dbReference>
<evidence type="ECO:0000259" key="1">
    <source>
        <dbReference type="Pfam" id="PF00753"/>
    </source>
</evidence>
<evidence type="ECO:0000313" key="2">
    <source>
        <dbReference type="EMBL" id="GGN29218.1"/>
    </source>
</evidence>
<organism evidence="2 3">
    <name type="scientific">Deinococcus daejeonensis</name>
    <dbReference type="NCBI Taxonomy" id="1007098"/>
    <lineage>
        <taxon>Bacteria</taxon>
        <taxon>Thermotogati</taxon>
        <taxon>Deinococcota</taxon>
        <taxon>Deinococci</taxon>
        <taxon>Deinococcales</taxon>
        <taxon>Deinococcaceae</taxon>
        <taxon>Deinococcus</taxon>
    </lineage>
</organism>
<accession>A0ABQ2IU32</accession>
<proteinExistence type="predicted"/>
<reference evidence="3" key="1">
    <citation type="journal article" date="2019" name="Int. J. Syst. Evol. Microbiol.">
        <title>The Global Catalogue of Microorganisms (GCM) 10K type strain sequencing project: providing services to taxonomists for standard genome sequencing and annotation.</title>
        <authorList>
            <consortium name="The Broad Institute Genomics Platform"/>
            <consortium name="The Broad Institute Genome Sequencing Center for Infectious Disease"/>
            <person name="Wu L."/>
            <person name="Ma J."/>
        </authorList>
    </citation>
    <scope>NUCLEOTIDE SEQUENCE [LARGE SCALE GENOMIC DNA]</scope>
    <source>
        <strain evidence="3">JCM 16918</strain>
    </source>
</reference>
<dbReference type="Proteomes" id="UP000645517">
    <property type="component" value="Unassembled WGS sequence"/>
</dbReference>
<dbReference type="Pfam" id="PF00753">
    <property type="entry name" value="Lactamase_B"/>
    <property type="match status" value="1"/>
</dbReference>
<dbReference type="InterPro" id="IPR001279">
    <property type="entry name" value="Metallo-B-lactamas"/>
</dbReference>
<sequence length="178" mass="18717">MQHWPNAELLVGAADTANLTKLGVRTAPTRLLRGGDRVGSLTVIDTPGHSPGHVAYLDERDGMLYSGDTFANVPRLLVASVLHAIFPLPTFGTHDPAQTTRAARALLDVPLRTLATGHGPAIQGPLPAMRRAVQEAGSGREPGVVTRVAAGWVAHLTRLSTDGAVAGKALAYRDNRPS</sequence>